<dbReference type="Gene3D" id="1.10.1470.10">
    <property type="entry name" value="YjbJ"/>
    <property type="match status" value="1"/>
</dbReference>
<evidence type="ECO:0000259" key="3">
    <source>
        <dbReference type="Pfam" id="PF05532"/>
    </source>
</evidence>
<protein>
    <recommendedName>
        <fullName evidence="3">CsbD-like domain-containing protein</fullName>
    </recommendedName>
</protein>
<dbReference type="InterPro" id="IPR036629">
    <property type="entry name" value="YjbJ_sf"/>
</dbReference>
<dbReference type="STRING" id="161895.CPHO_00815"/>
<feature type="compositionally biased region" description="Basic and acidic residues" evidence="2">
    <location>
        <begin position="1"/>
        <end position="10"/>
    </location>
</feature>
<sequence length="70" mass="7404">MSEIKNKGEELLGSAKETAGDVTGNKSLENEGKADQATAKIKDAANDVKEKAEEVVGNVMDAVNDKLNKN</sequence>
<comment type="similarity">
    <text evidence="1">Belongs to the UPF0337 (CsbD) family.</text>
</comment>
<keyword evidence="5" id="KW-1185">Reference proteome</keyword>
<dbReference type="AlphaFoldDB" id="A0A1L7D6F9"/>
<reference evidence="4 5" key="1">
    <citation type="submission" date="2014-08" db="EMBL/GenBank/DDBJ databases">
        <title>Complete genome sequence of Corynebacterium phocae M408/89/1(T)(=DSM 44612(T)), isolated from the common seal (Phoca vitulina).</title>
        <authorList>
            <person name="Ruckert C."/>
            <person name="Albersmeier A."/>
            <person name="Winkler A."/>
            <person name="Kalinowski J."/>
        </authorList>
    </citation>
    <scope>NUCLEOTIDE SEQUENCE [LARGE SCALE GENOMIC DNA]</scope>
    <source>
        <strain evidence="4 5">M408/89/1</strain>
    </source>
</reference>
<dbReference type="SUPFAM" id="SSF69047">
    <property type="entry name" value="Hypothetical protein YjbJ"/>
    <property type="match status" value="1"/>
</dbReference>
<evidence type="ECO:0000313" key="4">
    <source>
        <dbReference type="EMBL" id="APT93573.1"/>
    </source>
</evidence>
<feature type="compositionally biased region" description="Basic and acidic residues" evidence="2">
    <location>
        <begin position="28"/>
        <end position="39"/>
    </location>
</feature>
<feature type="region of interest" description="Disordered" evidence="2">
    <location>
        <begin position="1"/>
        <end position="39"/>
    </location>
</feature>
<dbReference type="InterPro" id="IPR008462">
    <property type="entry name" value="CsbD"/>
</dbReference>
<evidence type="ECO:0000313" key="5">
    <source>
        <dbReference type="Proteomes" id="UP000185491"/>
    </source>
</evidence>
<dbReference type="Proteomes" id="UP000185491">
    <property type="component" value="Chromosome"/>
</dbReference>
<evidence type="ECO:0000256" key="1">
    <source>
        <dbReference type="ARBA" id="ARBA00009129"/>
    </source>
</evidence>
<name>A0A1L7D6F9_9CORY</name>
<dbReference type="RefSeq" id="WP_075736306.1">
    <property type="nucleotide sequence ID" value="NZ_CP009249.1"/>
</dbReference>
<dbReference type="OrthoDB" id="4419830at2"/>
<accession>A0A1L7D6F9</accession>
<organism evidence="4 5">
    <name type="scientific">Corynebacterium phocae</name>
    <dbReference type="NCBI Taxonomy" id="161895"/>
    <lineage>
        <taxon>Bacteria</taxon>
        <taxon>Bacillati</taxon>
        <taxon>Actinomycetota</taxon>
        <taxon>Actinomycetes</taxon>
        <taxon>Mycobacteriales</taxon>
        <taxon>Corynebacteriaceae</taxon>
        <taxon>Corynebacterium</taxon>
    </lineage>
</organism>
<dbReference type="Pfam" id="PF05532">
    <property type="entry name" value="CsbD"/>
    <property type="match status" value="1"/>
</dbReference>
<gene>
    <name evidence="4" type="ORF">CPHO_00815</name>
</gene>
<proteinExistence type="inferred from homology"/>
<feature type="domain" description="CsbD-like" evidence="3">
    <location>
        <begin position="3"/>
        <end position="53"/>
    </location>
</feature>
<evidence type="ECO:0000256" key="2">
    <source>
        <dbReference type="SAM" id="MobiDB-lite"/>
    </source>
</evidence>
<dbReference type="EMBL" id="CP009249">
    <property type="protein sequence ID" value="APT93573.1"/>
    <property type="molecule type" value="Genomic_DNA"/>
</dbReference>
<dbReference type="KEGG" id="cpho:CPHO_00815"/>